<dbReference type="GO" id="GO:0006260">
    <property type="term" value="P:DNA replication"/>
    <property type="evidence" value="ECO:0007669"/>
    <property type="project" value="UniProtKB-UniRule"/>
</dbReference>
<dbReference type="Gene3D" id="3.40.50.300">
    <property type="entry name" value="P-loop containing nucleotide triphosphate hydrolases"/>
    <property type="match status" value="2"/>
</dbReference>
<comment type="subunit">
    <text evidence="7">Homodimer.</text>
</comment>
<organism evidence="9 10">
    <name type="scientific">Oceanobacillus picturae</name>
    <dbReference type="NCBI Taxonomy" id="171693"/>
    <lineage>
        <taxon>Bacteria</taxon>
        <taxon>Bacillati</taxon>
        <taxon>Bacillota</taxon>
        <taxon>Bacilli</taxon>
        <taxon>Bacillales</taxon>
        <taxon>Bacillaceae</taxon>
        <taxon>Oceanobacillus</taxon>
    </lineage>
</organism>
<dbReference type="SMART" id="SM00968">
    <property type="entry name" value="SMC_hinge"/>
    <property type="match status" value="1"/>
</dbReference>
<accession>A0A0U9H548</accession>
<reference evidence="9 10" key="2">
    <citation type="journal article" date="2016" name="Genome Announc.">
        <title>Draft Genome Sequence of Oceanobacillus picturae Heshi-B3, Isolated from Fermented Rice Bran in a Traditional Japanese Seafood Dish.</title>
        <authorList>
            <person name="Akuzawa S."/>
            <person name="Nagaoka J."/>
            <person name="Kanekatsu M."/>
            <person name="Kanesaki Y."/>
            <person name="Suzuki T."/>
        </authorList>
    </citation>
    <scope>NUCLEOTIDE SEQUENCE [LARGE SCALE GENOMIC DNA]</scope>
    <source>
        <strain evidence="9 10">Heshi-B3</strain>
    </source>
</reference>
<comment type="similarity">
    <text evidence="7">Belongs to the SMC family.</text>
</comment>
<dbReference type="Gene3D" id="1.20.1060.20">
    <property type="match status" value="1"/>
</dbReference>
<dbReference type="NCBIfam" id="TIGR02168">
    <property type="entry name" value="SMC_prok_B"/>
    <property type="match status" value="1"/>
</dbReference>
<dbReference type="HAMAP" id="MF_01894">
    <property type="entry name" value="Smc_prok"/>
    <property type="match status" value="1"/>
</dbReference>
<dbReference type="GO" id="GO:0005737">
    <property type="term" value="C:cytoplasm"/>
    <property type="evidence" value="ECO:0007669"/>
    <property type="project" value="UniProtKB-SubCell"/>
</dbReference>
<evidence type="ECO:0000256" key="6">
    <source>
        <dbReference type="ARBA" id="ARBA00023125"/>
    </source>
</evidence>
<dbReference type="EMBL" id="BBXV01000022">
    <property type="protein sequence ID" value="GAQ17815.1"/>
    <property type="molecule type" value="Genomic_DNA"/>
</dbReference>
<dbReference type="GO" id="GO:0016887">
    <property type="term" value="F:ATP hydrolysis activity"/>
    <property type="evidence" value="ECO:0007669"/>
    <property type="project" value="InterPro"/>
</dbReference>
<dbReference type="GO" id="GO:0007062">
    <property type="term" value="P:sister chromatid cohesion"/>
    <property type="evidence" value="ECO:0007669"/>
    <property type="project" value="InterPro"/>
</dbReference>
<feature type="binding site" evidence="7">
    <location>
        <begin position="34"/>
        <end position="41"/>
    </location>
    <ligand>
        <name>ATP</name>
        <dbReference type="ChEBI" id="CHEBI:30616"/>
    </ligand>
</feature>
<keyword evidence="2 7" id="KW-0963">Cytoplasm</keyword>
<dbReference type="AlphaFoldDB" id="A0A0U9H548"/>
<feature type="coiled-coil region" evidence="7">
    <location>
        <begin position="169"/>
        <end position="305"/>
    </location>
</feature>
<evidence type="ECO:0000256" key="5">
    <source>
        <dbReference type="ARBA" id="ARBA00023054"/>
    </source>
</evidence>
<dbReference type="InterPro" id="IPR024704">
    <property type="entry name" value="SMC"/>
</dbReference>
<gene>
    <name evidence="7" type="primary">smc</name>
    <name evidence="9" type="ORF">OPHB3_1752</name>
</gene>
<dbReference type="Proteomes" id="UP000052946">
    <property type="component" value="Unassembled WGS sequence"/>
</dbReference>
<dbReference type="Pfam" id="PF02463">
    <property type="entry name" value="SMC_N"/>
    <property type="match status" value="1"/>
</dbReference>
<evidence type="ECO:0000256" key="7">
    <source>
        <dbReference type="HAMAP-Rule" id="MF_01894"/>
    </source>
</evidence>
<feature type="coiled-coil region" evidence="7">
    <location>
        <begin position="429"/>
        <end position="477"/>
    </location>
</feature>
<evidence type="ECO:0000256" key="3">
    <source>
        <dbReference type="ARBA" id="ARBA00022741"/>
    </source>
</evidence>
<keyword evidence="4 7" id="KW-0067">ATP-binding</keyword>
<dbReference type="CDD" id="cd03278">
    <property type="entry name" value="ABC_SMC_barmotin"/>
    <property type="match status" value="2"/>
</dbReference>
<evidence type="ECO:0000313" key="10">
    <source>
        <dbReference type="Proteomes" id="UP000052946"/>
    </source>
</evidence>
<comment type="domain">
    <text evidence="7">Contains large globular domains required for ATP hydrolysis at each terminus and a third globular domain forming a flexible hinge near the middle of the molecule. These domains are separated by coiled-coil structures.</text>
</comment>
<feature type="coiled-coil region" evidence="7">
    <location>
        <begin position="348"/>
        <end position="400"/>
    </location>
</feature>
<feature type="coiled-coil region" evidence="7">
    <location>
        <begin position="697"/>
        <end position="898"/>
    </location>
</feature>
<keyword evidence="3 7" id="KW-0547">Nucleotide-binding</keyword>
<dbReference type="Pfam" id="PF06470">
    <property type="entry name" value="SMC_hinge"/>
    <property type="match status" value="1"/>
</dbReference>
<dbReference type="InterPro" id="IPR036277">
    <property type="entry name" value="SMC_hinge_sf"/>
</dbReference>
<dbReference type="SUPFAM" id="SSF75553">
    <property type="entry name" value="Smc hinge domain"/>
    <property type="match status" value="1"/>
</dbReference>
<evidence type="ECO:0000259" key="8">
    <source>
        <dbReference type="SMART" id="SM00968"/>
    </source>
</evidence>
<dbReference type="InterPro" id="IPR027417">
    <property type="entry name" value="P-loop_NTPase"/>
</dbReference>
<dbReference type="GO" id="GO:0030261">
    <property type="term" value="P:chromosome condensation"/>
    <property type="evidence" value="ECO:0007669"/>
    <property type="project" value="InterPro"/>
</dbReference>
<dbReference type="SUPFAM" id="SSF57997">
    <property type="entry name" value="Tropomyosin"/>
    <property type="match status" value="1"/>
</dbReference>
<evidence type="ECO:0000256" key="2">
    <source>
        <dbReference type="ARBA" id="ARBA00022490"/>
    </source>
</evidence>
<dbReference type="InterPro" id="IPR011890">
    <property type="entry name" value="SMC_prok"/>
</dbReference>
<evidence type="ECO:0000313" key="9">
    <source>
        <dbReference type="EMBL" id="GAQ17815.1"/>
    </source>
</evidence>
<dbReference type="FunFam" id="3.40.50.300:FF:000901">
    <property type="entry name" value="Chromosome partition protein Smc"/>
    <property type="match status" value="1"/>
</dbReference>
<reference evidence="10" key="1">
    <citation type="submission" date="2015-07" db="EMBL/GenBank/DDBJ databases">
        <title>Draft Genome Sequence of Oceanobacillus picturae Heshi-B3 that Was Isolated from Fermented Rice Bran with Aging Salted Mackerel, Which Was Named Heshiko as Traditional Fermented Seafood in Japan.</title>
        <authorList>
            <person name="Akuzawa S."/>
            <person name="Nakagawa J."/>
            <person name="Kanekatsu T."/>
            <person name="Kanesaki Y."/>
            <person name="Suzuki T."/>
        </authorList>
    </citation>
    <scope>NUCLEOTIDE SEQUENCE [LARGE SCALE GENOMIC DNA]</scope>
    <source>
        <strain evidence="10">Heshi-B3</strain>
    </source>
</reference>
<keyword evidence="6 7" id="KW-0238">DNA-binding</keyword>
<dbReference type="PIRSF" id="PIRSF005719">
    <property type="entry name" value="SMC"/>
    <property type="match status" value="1"/>
</dbReference>
<dbReference type="GO" id="GO:0005694">
    <property type="term" value="C:chromosome"/>
    <property type="evidence" value="ECO:0007669"/>
    <property type="project" value="InterPro"/>
</dbReference>
<comment type="function">
    <text evidence="7">Required for chromosome condensation and partitioning.</text>
</comment>
<evidence type="ECO:0000256" key="1">
    <source>
        <dbReference type="ARBA" id="ARBA00004496"/>
    </source>
</evidence>
<dbReference type="FunFam" id="3.40.50.300:FF:000984">
    <property type="entry name" value="Chromosome partition protein Smc"/>
    <property type="match status" value="1"/>
</dbReference>
<name>A0A0U9H548_9BACI</name>
<proteinExistence type="inferred from homology"/>
<protein>
    <recommendedName>
        <fullName evidence="7">Chromosome partition protein Smc</fullName>
    </recommendedName>
</protein>
<feature type="domain" description="SMC hinge" evidence="8">
    <location>
        <begin position="522"/>
        <end position="641"/>
    </location>
</feature>
<sequence length="1190" mass="137267">MYMYLKRLESVGFKSFAERISVDFVPGVTAVVGPNGSGKSNITDAIRWVLGEQSAKSLRGSKMEDIIFQGSDSRKALNVAEVTLVLDNQDQALPVDYEEVSVTRRVYRSGDSEFYMNKQACRLKDIVDLFMDSGLGREAFSIISQGKVEEILSSKAEERRTIFEEAAGVLKYKQRKKKAEYKLAETQENLNRVEDIIHEIEQQVNPLKAQADKAERYVSLKEKLKQEEIAFLITEIENLHNEWRHLLDDVEKDKRIESQMKRNIQQKEAAMEEEQQAINRLDNKIEKMQAQLLSATEELEKNEGKKQLLFERSKHFSENKEKLEAQKQESSTRVGTLHDQLVVERKSLHELQELRKETLKRVKQLEKDLTTNQEDIAEKIEDLKSEYIEYLNKQAAKRNEKQSIAQQMQQMNGKKDKQDGKFQDLVKSRQELLSSLDVYEADYQKQEKDVKDHKAEIESIKTELRNARNTFQEQQTKLYQGYQYIEKLKSKKEMLEEMKEDFQGFFQGVKAVLKAREEKQLQDIHGAVIELVDVPKKYITAMETVLGGQSQHIVVQHDQAARRAISWLKQTNNGRATFLPMESIQERFVSKDLLTKIENHPGFIGVASQLVSTDPAYQRAVNHLMGHVIIANTLKDANDIAQQVMRRYRIVTLEGDVVNPGGSMSGGAQKKTNQSLFSREQDLQEMTEKLTAFQEKTIAFEKQVAEQKANVAKLEKKLPSKEEELSQKQRQLQETHAQLRELQLKKETLDDNLTIYDQDKQQFNEDTEHFRKREEKLTEELTQIKSALENIQSEIDQLSSKEAIMKENHGELQQELHEKQVLLAEQEERLKNQREKSDSVEKQLSEAKQQYDRYAGELNDLLEYELSEESEQEIETTIERKSEEKQSLTADIQTERSARLRRTQLLQEKDKELKEENYAHQGQVKRINELEVKVNRVDVDLENRLSHLQTEYTITFEKAQASYEKAVDMEAAKANVQQLKQEIDRLGTVNLGAIEEYERISERYSFLTDQQADLVEAKQTLYAVIAEMDEEMKKRFDDTFSKIKAEFTEVFRQLFGGGNAELKLTDPKNLLDTGVDIIAQPPGKKLQHLGLLSGGERALTAIALLFAILRVRPVPFCVLDEVEAALDEANVARFAKYVNHYSKNTQFIVITHRQGTMEEADVLYGVTMQESGVSRLVSVRLEDTKALVKS</sequence>
<dbReference type="GO" id="GO:0007059">
    <property type="term" value="P:chromosome segregation"/>
    <property type="evidence" value="ECO:0007669"/>
    <property type="project" value="UniProtKB-UniRule"/>
</dbReference>
<dbReference type="GO" id="GO:0005524">
    <property type="term" value="F:ATP binding"/>
    <property type="evidence" value="ECO:0007669"/>
    <property type="project" value="UniProtKB-UniRule"/>
</dbReference>
<dbReference type="GO" id="GO:0003677">
    <property type="term" value="F:DNA binding"/>
    <property type="evidence" value="ECO:0007669"/>
    <property type="project" value="UniProtKB-UniRule"/>
</dbReference>
<keyword evidence="5 7" id="KW-0175">Coiled coil</keyword>
<dbReference type="PANTHER" id="PTHR43977">
    <property type="entry name" value="STRUCTURAL MAINTENANCE OF CHROMOSOMES PROTEIN 3"/>
    <property type="match status" value="1"/>
</dbReference>
<comment type="subcellular location">
    <subcellularLocation>
        <location evidence="1 7">Cytoplasm</location>
    </subcellularLocation>
</comment>
<dbReference type="InterPro" id="IPR010935">
    <property type="entry name" value="SMC_hinge"/>
</dbReference>
<comment type="caution">
    <text evidence="9">The sequence shown here is derived from an EMBL/GenBank/DDBJ whole genome shotgun (WGS) entry which is preliminary data.</text>
</comment>
<evidence type="ECO:0000256" key="4">
    <source>
        <dbReference type="ARBA" id="ARBA00022840"/>
    </source>
</evidence>
<dbReference type="InterPro" id="IPR003395">
    <property type="entry name" value="RecF/RecN/SMC_N"/>
</dbReference>
<dbReference type="SUPFAM" id="SSF52540">
    <property type="entry name" value="P-loop containing nucleoside triphosphate hydrolases"/>
    <property type="match status" value="1"/>
</dbReference>
<dbReference type="Gene3D" id="3.30.70.1620">
    <property type="match status" value="1"/>
</dbReference>